<name>A0A2H3DG26_ARMGA</name>
<feature type="region of interest" description="Disordered" evidence="1">
    <location>
        <begin position="178"/>
        <end position="213"/>
    </location>
</feature>
<accession>A0A2H3DG26</accession>
<protein>
    <submittedName>
        <fullName evidence="2">Uncharacterized protein</fullName>
    </submittedName>
</protein>
<proteinExistence type="predicted"/>
<keyword evidence="3" id="KW-1185">Reference proteome</keyword>
<evidence type="ECO:0000313" key="2">
    <source>
        <dbReference type="EMBL" id="PBK90402.1"/>
    </source>
</evidence>
<organism evidence="2 3">
    <name type="scientific">Armillaria gallica</name>
    <name type="common">Bulbous honey fungus</name>
    <name type="synonym">Armillaria bulbosa</name>
    <dbReference type="NCBI Taxonomy" id="47427"/>
    <lineage>
        <taxon>Eukaryota</taxon>
        <taxon>Fungi</taxon>
        <taxon>Dikarya</taxon>
        <taxon>Basidiomycota</taxon>
        <taxon>Agaricomycotina</taxon>
        <taxon>Agaricomycetes</taxon>
        <taxon>Agaricomycetidae</taxon>
        <taxon>Agaricales</taxon>
        <taxon>Marasmiineae</taxon>
        <taxon>Physalacriaceae</taxon>
        <taxon>Armillaria</taxon>
    </lineage>
</organism>
<dbReference type="OrthoDB" id="10592654at2759"/>
<evidence type="ECO:0000313" key="3">
    <source>
        <dbReference type="Proteomes" id="UP000217790"/>
    </source>
</evidence>
<dbReference type="EMBL" id="KZ293665">
    <property type="protein sequence ID" value="PBK90402.1"/>
    <property type="molecule type" value="Genomic_DNA"/>
</dbReference>
<dbReference type="Proteomes" id="UP000217790">
    <property type="component" value="Unassembled WGS sequence"/>
</dbReference>
<dbReference type="InParanoid" id="A0A2H3DG26"/>
<dbReference type="AlphaFoldDB" id="A0A2H3DG26"/>
<feature type="compositionally biased region" description="Basic and acidic residues" evidence="1">
    <location>
        <begin position="193"/>
        <end position="213"/>
    </location>
</feature>
<reference evidence="3" key="1">
    <citation type="journal article" date="2017" name="Nat. Ecol. Evol.">
        <title>Genome expansion and lineage-specific genetic innovations in the forest pathogenic fungi Armillaria.</title>
        <authorList>
            <person name="Sipos G."/>
            <person name="Prasanna A.N."/>
            <person name="Walter M.C."/>
            <person name="O'Connor E."/>
            <person name="Balint B."/>
            <person name="Krizsan K."/>
            <person name="Kiss B."/>
            <person name="Hess J."/>
            <person name="Varga T."/>
            <person name="Slot J."/>
            <person name="Riley R."/>
            <person name="Boka B."/>
            <person name="Rigling D."/>
            <person name="Barry K."/>
            <person name="Lee J."/>
            <person name="Mihaltcheva S."/>
            <person name="LaButti K."/>
            <person name="Lipzen A."/>
            <person name="Waldron R."/>
            <person name="Moloney N.M."/>
            <person name="Sperisen C."/>
            <person name="Kredics L."/>
            <person name="Vagvoelgyi C."/>
            <person name="Patrignani A."/>
            <person name="Fitzpatrick D."/>
            <person name="Nagy I."/>
            <person name="Doyle S."/>
            <person name="Anderson J.B."/>
            <person name="Grigoriev I.V."/>
            <person name="Gueldener U."/>
            <person name="Muensterkoetter M."/>
            <person name="Nagy L.G."/>
        </authorList>
    </citation>
    <scope>NUCLEOTIDE SEQUENCE [LARGE SCALE GENOMIC DNA]</scope>
    <source>
        <strain evidence="3">Ar21-2</strain>
    </source>
</reference>
<sequence length="450" mass="50829">MSFITFHYSIESANDAYRSLPVIKGICVTVFEASSSAASILLELQHIVLHGDINLDFACSRSITTTPLPDRGKDLYFSTATTGIRLASGIKSPIQNTLMMRGLRLVKPPGVKKHHLDRFLCSEFETADSLEGEGSSWREMEAPIFGPLCPLLNILEPSYDSGYMGAVFCSDSRGRIKNFGPSRRPTDLPDFGQDQRKVSRRKPEDPYNLRSRTDRSKDEKDFIRMFLCYKRKKRLLLYGGLSFGNTYGSSLGSSYCRTRHRWQGILWRSEDLVALRLAWFKMIILVHWGPTTVSLLRLRSDRQLGTDDVKGDLLIGGQSNHRRHAFFWIFSMQVYSHRPLGAFAVATKYGQIYSHHPTSTDIVAMVTMEVVTGRSLPPAFMAPPFYYLGHQKNGTGQTVKRRKPVPIMSDDRLYWYSTGTIFALPLILHITVMVCSENSQNVTPPPTSPP</sequence>
<evidence type="ECO:0000256" key="1">
    <source>
        <dbReference type="SAM" id="MobiDB-lite"/>
    </source>
</evidence>
<gene>
    <name evidence="2" type="ORF">ARMGADRAFT_1032439</name>
</gene>